<evidence type="ECO:0000259" key="2">
    <source>
        <dbReference type="PROSITE" id="PS51781"/>
    </source>
</evidence>
<accession>A0A1T4WF32</accession>
<dbReference type="GeneID" id="93336993"/>
<gene>
    <name evidence="3" type="ORF">SAMN02745178_00501</name>
</gene>
<feature type="compositionally biased region" description="Low complexity" evidence="1">
    <location>
        <begin position="67"/>
        <end position="81"/>
    </location>
</feature>
<feature type="compositionally biased region" description="Polar residues" evidence="1">
    <location>
        <begin position="38"/>
        <end position="53"/>
    </location>
</feature>
<sequence>MSEIRKKAMTRLVLCAVALVASIIFSVLLLNGTFDGQTGGSQPASGDTISSSAPAEGVDDPTADSFTAESASAEEVPAEPEATPEPTPEPTPVPEYEGLSVQPTTYYNEGEQPTYTVTDGNNLNMRGGPGTDYDKIGQVPASTGVTALGTNEDGSWVVVNYNGTYGWLKTEFLNG</sequence>
<dbReference type="STRING" id="745368.SAMN02745178_00501"/>
<dbReference type="SMART" id="SM00287">
    <property type="entry name" value="SH3b"/>
    <property type="match status" value="1"/>
</dbReference>
<dbReference type="OrthoDB" id="9808890at2"/>
<dbReference type="AlphaFoldDB" id="A0A1T4WF32"/>
<feature type="compositionally biased region" description="Pro residues" evidence="1">
    <location>
        <begin position="83"/>
        <end position="93"/>
    </location>
</feature>
<dbReference type="Proteomes" id="UP000190286">
    <property type="component" value="Unassembled WGS sequence"/>
</dbReference>
<organism evidence="3 4">
    <name type="scientific">Gemmiger formicilis</name>
    <dbReference type="NCBI Taxonomy" id="745368"/>
    <lineage>
        <taxon>Bacteria</taxon>
        <taxon>Bacillati</taxon>
        <taxon>Bacillota</taxon>
        <taxon>Clostridia</taxon>
        <taxon>Eubacteriales</taxon>
        <taxon>Gemmiger</taxon>
    </lineage>
</organism>
<evidence type="ECO:0000256" key="1">
    <source>
        <dbReference type="SAM" id="MobiDB-lite"/>
    </source>
</evidence>
<dbReference type="EMBL" id="FUYF01000002">
    <property type="protein sequence ID" value="SKA75913.1"/>
    <property type="molecule type" value="Genomic_DNA"/>
</dbReference>
<evidence type="ECO:0000313" key="3">
    <source>
        <dbReference type="EMBL" id="SKA75913.1"/>
    </source>
</evidence>
<protein>
    <submittedName>
        <fullName evidence="3">SH3 domain-containing protein</fullName>
    </submittedName>
</protein>
<feature type="domain" description="SH3b" evidence="2">
    <location>
        <begin position="112"/>
        <end position="175"/>
    </location>
</feature>
<evidence type="ECO:0000313" key="4">
    <source>
        <dbReference type="Proteomes" id="UP000190286"/>
    </source>
</evidence>
<name>A0A1T4WF32_9FIRM</name>
<dbReference type="RefSeq" id="WP_078783515.1">
    <property type="nucleotide sequence ID" value="NZ_FUYF01000002.1"/>
</dbReference>
<proteinExistence type="predicted"/>
<dbReference type="Gene3D" id="2.30.30.40">
    <property type="entry name" value="SH3 Domains"/>
    <property type="match status" value="1"/>
</dbReference>
<dbReference type="InterPro" id="IPR003646">
    <property type="entry name" value="SH3-like_bac-type"/>
</dbReference>
<dbReference type="PROSITE" id="PS51781">
    <property type="entry name" value="SH3B"/>
    <property type="match status" value="1"/>
</dbReference>
<reference evidence="3 4" key="1">
    <citation type="submission" date="2017-02" db="EMBL/GenBank/DDBJ databases">
        <authorList>
            <person name="Peterson S.W."/>
        </authorList>
    </citation>
    <scope>NUCLEOTIDE SEQUENCE [LARGE SCALE GENOMIC DNA]</scope>
    <source>
        <strain evidence="3 4">ATCC 27749</strain>
    </source>
</reference>
<keyword evidence="4" id="KW-1185">Reference proteome</keyword>
<feature type="region of interest" description="Disordered" evidence="1">
    <location>
        <begin position="38"/>
        <end position="99"/>
    </location>
</feature>
<dbReference type="Pfam" id="PF08239">
    <property type="entry name" value="SH3_3"/>
    <property type="match status" value="1"/>
</dbReference>